<feature type="domain" description="Calcineurin-like phosphoesterase" evidence="3">
    <location>
        <begin position="110"/>
        <end position="332"/>
    </location>
</feature>
<protein>
    <recommendedName>
        <fullName evidence="7">Purple acid phosphatase</fullName>
    </recommendedName>
</protein>
<dbReference type="Proteomes" id="UP000198406">
    <property type="component" value="Unassembled WGS sequence"/>
</dbReference>
<comment type="caution">
    <text evidence="5">The sequence shown here is derived from an EMBL/GenBank/DDBJ whole genome shotgun (WGS) entry which is preliminary data.</text>
</comment>
<dbReference type="PANTHER" id="PTHR22953">
    <property type="entry name" value="ACID PHOSPHATASE RELATED"/>
    <property type="match status" value="1"/>
</dbReference>
<evidence type="ECO:0000313" key="5">
    <source>
        <dbReference type="EMBL" id="GAX14165.1"/>
    </source>
</evidence>
<feature type="domain" description="Purple acid phosphatase C-terminal" evidence="4">
    <location>
        <begin position="349"/>
        <end position="405"/>
    </location>
</feature>
<dbReference type="InterPro" id="IPR025733">
    <property type="entry name" value="PAPs_C"/>
</dbReference>
<dbReference type="InterPro" id="IPR004843">
    <property type="entry name" value="Calcineurin-like_PHP"/>
</dbReference>
<dbReference type="SUPFAM" id="SSF56300">
    <property type="entry name" value="Metallo-dependent phosphatases"/>
    <property type="match status" value="1"/>
</dbReference>
<keyword evidence="6" id="KW-1185">Reference proteome</keyword>
<dbReference type="InterPro" id="IPR029052">
    <property type="entry name" value="Metallo-depent_PP-like"/>
</dbReference>
<dbReference type="Gene3D" id="3.60.21.10">
    <property type="match status" value="1"/>
</dbReference>
<name>A0A1Z5JJH9_FISSO</name>
<evidence type="ECO:0000313" key="6">
    <source>
        <dbReference type="Proteomes" id="UP000198406"/>
    </source>
</evidence>
<dbReference type="InterPro" id="IPR041792">
    <property type="entry name" value="MPP_PAP"/>
</dbReference>
<dbReference type="AlphaFoldDB" id="A0A1Z5JJH9"/>
<proteinExistence type="predicted"/>
<evidence type="ECO:0000256" key="1">
    <source>
        <dbReference type="ARBA" id="ARBA00022729"/>
    </source>
</evidence>
<dbReference type="CDD" id="cd00839">
    <property type="entry name" value="MPP_PAPs"/>
    <property type="match status" value="1"/>
</dbReference>
<keyword evidence="1" id="KW-0732">Signal</keyword>
<evidence type="ECO:0000256" key="2">
    <source>
        <dbReference type="ARBA" id="ARBA00023180"/>
    </source>
</evidence>
<dbReference type="InParanoid" id="A0A1Z5JJH9"/>
<dbReference type="InterPro" id="IPR039331">
    <property type="entry name" value="PAPs-like"/>
</dbReference>
<dbReference type="Pfam" id="PF00149">
    <property type="entry name" value="Metallophos"/>
    <property type="match status" value="1"/>
</dbReference>
<dbReference type="EMBL" id="BDSP01000076">
    <property type="protein sequence ID" value="GAX14165.1"/>
    <property type="molecule type" value="Genomic_DNA"/>
</dbReference>
<keyword evidence="2" id="KW-0325">Glycoprotein</keyword>
<evidence type="ECO:0008006" key="7">
    <source>
        <dbReference type="Google" id="ProtNLM"/>
    </source>
</evidence>
<evidence type="ECO:0000259" key="3">
    <source>
        <dbReference type="Pfam" id="PF00149"/>
    </source>
</evidence>
<organism evidence="5 6">
    <name type="scientific">Fistulifera solaris</name>
    <name type="common">Oleaginous diatom</name>
    <dbReference type="NCBI Taxonomy" id="1519565"/>
    <lineage>
        <taxon>Eukaryota</taxon>
        <taxon>Sar</taxon>
        <taxon>Stramenopiles</taxon>
        <taxon>Ochrophyta</taxon>
        <taxon>Bacillariophyta</taxon>
        <taxon>Bacillariophyceae</taxon>
        <taxon>Bacillariophycidae</taxon>
        <taxon>Naviculales</taxon>
        <taxon>Naviculaceae</taxon>
        <taxon>Fistulifera</taxon>
    </lineage>
</organism>
<dbReference type="Pfam" id="PF14008">
    <property type="entry name" value="Metallophos_C"/>
    <property type="match status" value="1"/>
</dbReference>
<reference evidence="5 6" key="1">
    <citation type="journal article" date="2015" name="Plant Cell">
        <title>Oil accumulation by the oleaginous diatom Fistulifera solaris as revealed by the genome and transcriptome.</title>
        <authorList>
            <person name="Tanaka T."/>
            <person name="Maeda Y."/>
            <person name="Veluchamy A."/>
            <person name="Tanaka M."/>
            <person name="Abida H."/>
            <person name="Marechal E."/>
            <person name="Bowler C."/>
            <person name="Muto M."/>
            <person name="Sunaga Y."/>
            <person name="Tanaka M."/>
            <person name="Yoshino T."/>
            <person name="Taniguchi T."/>
            <person name="Fukuda Y."/>
            <person name="Nemoto M."/>
            <person name="Matsumoto M."/>
            <person name="Wong P.S."/>
            <person name="Aburatani S."/>
            <person name="Fujibuchi W."/>
        </authorList>
    </citation>
    <scope>NUCLEOTIDE SEQUENCE [LARGE SCALE GENOMIC DNA]</scope>
    <source>
        <strain evidence="5 6">JPCC DA0580</strain>
    </source>
</reference>
<sequence length="431" mass="49694">MAQRNNVNEQGRVSMTLSFAIDRQCHVTPLIHYGRSNEDETVLVVQEWPQQFNYTSTNGTFYSDGWYHVELPNLVAGDEVYRYQIAIPGTTQSPPTTFRTPHLPGQPTAFAVVGDWGQTEHSLRTMQKILNATQLTQLIVAGDMSYADSDPQRWLSWFELMEPLLRTLPTHVAVGNHEIECDTVTRDIFVPYEHYFYNPNRVKDAVTYPITPEYTNSLWQKSCSTPSEFLGYYVYGNSFYAYRHGSVHIIVLNSYTYSGVGSEQYNWLQEELQTRFDRTVTPWLMVVFHCPLYTTFESHVDEVQSRTMKHAMEPLFVKYGVNFVMSGHDHAYLRTKSMKYGHVDSTQQSPIYFIVGAGGNREGHPHGYLHNYPEVWVAKRAMVDWGYGQWWFPNATHAHFAWIPDGFEGDDTGDDVWFVNPHVVSQQVSFS</sequence>
<evidence type="ECO:0000259" key="4">
    <source>
        <dbReference type="Pfam" id="PF14008"/>
    </source>
</evidence>
<dbReference type="GO" id="GO:0003993">
    <property type="term" value="F:acid phosphatase activity"/>
    <property type="evidence" value="ECO:0007669"/>
    <property type="project" value="InterPro"/>
</dbReference>
<gene>
    <name evidence="5" type="ORF">FisN_20Hh216</name>
</gene>
<dbReference type="OrthoDB" id="45007at2759"/>
<dbReference type="PANTHER" id="PTHR22953:SF153">
    <property type="entry name" value="PURPLE ACID PHOSPHATASE"/>
    <property type="match status" value="1"/>
</dbReference>
<accession>A0A1Z5JJH9</accession>